<dbReference type="PROSITE" id="PS51186">
    <property type="entry name" value="GNAT"/>
    <property type="match status" value="1"/>
</dbReference>
<evidence type="ECO:0000256" key="3">
    <source>
        <dbReference type="ARBA" id="ARBA00038502"/>
    </source>
</evidence>
<evidence type="ECO:0000259" key="4">
    <source>
        <dbReference type="PROSITE" id="PS51186"/>
    </source>
</evidence>
<dbReference type="PANTHER" id="PTHR43792">
    <property type="entry name" value="GNAT FAMILY, PUTATIVE (AFU_ORTHOLOGUE AFUA_3G00765)-RELATED-RELATED"/>
    <property type="match status" value="1"/>
</dbReference>
<organism evidence="5 6">
    <name type="scientific">[Torrubiella] hemipterigena</name>
    <dbReference type="NCBI Taxonomy" id="1531966"/>
    <lineage>
        <taxon>Eukaryota</taxon>
        <taxon>Fungi</taxon>
        <taxon>Dikarya</taxon>
        <taxon>Ascomycota</taxon>
        <taxon>Pezizomycotina</taxon>
        <taxon>Sordariomycetes</taxon>
        <taxon>Hypocreomycetidae</taxon>
        <taxon>Hypocreales</taxon>
        <taxon>Clavicipitaceae</taxon>
        <taxon>Clavicipitaceae incertae sedis</taxon>
        <taxon>'Torrubiella' clade</taxon>
    </lineage>
</organism>
<dbReference type="InterPro" id="IPR016181">
    <property type="entry name" value="Acyl_CoA_acyltransferase"/>
</dbReference>
<dbReference type="Pfam" id="PF13302">
    <property type="entry name" value="Acetyltransf_3"/>
    <property type="match status" value="1"/>
</dbReference>
<sequence length="200" mass="22734">MLHNVQSTYRSKRLEFIRLDKDDQDAKDFFQQSLNDPETYALAMTMLMRPQGPKQIEAVMAGYADAVLPLLICLPAVDASSKRTIIGELVIGEDGISVSMAQHRNIALGLLLLKEYQGQGYGPEALNWALDWCFRHAGMHTVSIATASFNTRAAALYEKMGFVVEGRKRQVIWYDREWYDSILFSMTEHEWEALRGIKKA</sequence>
<evidence type="ECO:0000256" key="1">
    <source>
        <dbReference type="ARBA" id="ARBA00022679"/>
    </source>
</evidence>
<dbReference type="Gene3D" id="3.40.630.30">
    <property type="match status" value="1"/>
</dbReference>
<comment type="similarity">
    <text evidence="3">Belongs to the acetyltransferase family. RimJ subfamily.</text>
</comment>
<dbReference type="HOGENOM" id="CLU_013985_3_2_1"/>
<reference evidence="5 6" key="1">
    <citation type="journal article" date="2015" name="Genome Announc.">
        <title>Draft Genome Sequence and Gene Annotation of the Entomopathogenic Fungus Verticillium hemipterigenum.</title>
        <authorList>
            <person name="Horn F."/>
            <person name="Habel A."/>
            <person name="Scharf D.H."/>
            <person name="Dworschak J."/>
            <person name="Brakhage A.A."/>
            <person name="Guthke R."/>
            <person name="Hertweck C."/>
            <person name="Linde J."/>
        </authorList>
    </citation>
    <scope>NUCLEOTIDE SEQUENCE [LARGE SCALE GENOMIC DNA]</scope>
</reference>
<dbReference type="PANTHER" id="PTHR43792:SF8">
    <property type="entry name" value="[RIBOSOMAL PROTEIN US5]-ALANINE N-ACETYLTRANSFERASE"/>
    <property type="match status" value="1"/>
</dbReference>
<dbReference type="GO" id="GO:0016747">
    <property type="term" value="F:acyltransferase activity, transferring groups other than amino-acyl groups"/>
    <property type="evidence" value="ECO:0007669"/>
    <property type="project" value="InterPro"/>
</dbReference>
<gene>
    <name evidence="5" type="ORF">VHEMI09223</name>
</gene>
<keyword evidence="6" id="KW-1185">Reference proteome</keyword>
<protein>
    <recommendedName>
        <fullName evidence="4">N-acetyltransferase domain-containing protein</fullName>
    </recommendedName>
</protein>
<name>A0A0A1TR58_9HYPO</name>
<dbReference type="EMBL" id="CDHN01000005">
    <property type="protein sequence ID" value="CEJ93647.1"/>
    <property type="molecule type" value="Genomic_DNA"/>
</dbReference>
<evidence type="ECO:0000256" key="2">
    <source>
        <dbReference type="ARBA" id="ARBA00023315"/>
    </source>
</evidence>
<keyword evidence="1" id="KW-0808">Transferase</keyword>
<dbReference type="SUPFAM" id="SSF55729">
    <property type="entry name" value="Acyl-CoA N-acyltransferases (Nat)"/>
    <property type="match status" value="1"/>
</dbReference>
<feature type="domain" description="N-acetyltransferase" evidence="4">
    <location>
        <begin position="46"/>
        <end position="185"/>
    </location>
</feature>
<accession>A0A0A1TR58</accession>
<dbReference type="OrthoDB" id="64477at2759"/>
<keyword evidence="2" id="KW-0012">Acyltransferase</keyword>
<proteinExistence type="inferred from homology"/>
<dbReference type="Proteomes" id="UP000039046">
    <property type="component" value="Unassembled WGS sequence"/>
</dbReference>
<evidence type="ECO:0000313" key="5">
    <source>
        <dbReference type="EMBL" id="CEJ93647.1"/>
    </source>
</evidence>
<dbReference type="InterPro" id="IPR051531">
    <property type="entry name" value="N-acetyltransferase"/>
</dbReference>
<dbReference type="AlphaFoldDB" id="A0A0A1TR58"/>
<dbReference type="InterPro" id="IPR000182">
    <property type="entry name" value="GNAT_dom"/>
</dbReference>
<evidence type="ECO:0000313" key="6">
    <source>
        <dbReference type="Proteomes" id="UP000039046"/>
    </source>
</evidence>